<feature type="compositionally biased region" description="Low complexity" evidence="2">
    <location>
        <begin position="415"/>
        <end position="424"/>
    </location>
</feature>
<feature type="compositionally biased region" description="Gly residues" evidence="2">
    <location>
        <begin position="394"/>
        <end position="414"/>
    </location>
</feature>
<keyword evidence="1" id="KW-0863">Zinc-finger</keyword>
<sequence length="821" mass="92378">MVALLISISSNVSVESVGSSFPRVILIGYIFVDIPVASEVGATAVASPAEVLELDTYSSSEADPYEISLPLVSVAPMVSPFLCSNDSESDTEMPERHELPTPHDSMLTRSFIFRSFIFDHSSPRHSILGHSLSAHTPPDTTIADSSTPPRFVYPPLARALRCSEAYHLWRSPVATVTSYIHASIALVPSRADLLPPRKRFRDYISPEDTVEEDIDTYALADIEVDAIAVEVAIDRDVEAGINVGIGMEVDVGFDIKDEVESSDRGTMKVEEVAHDIYGHVMEIPLQRVASLERSNTRPRGTVRMESARADRFWRRMSFIESELRQIRRFRYYDRMRFRRLETFATRCLEAIEELIYQQVVEALATYEATRAAEVAVESQSQNGADDDNRNVRGNGNGNGKVNGDENGGGNGNGNIRGNENGNPNRNDRCVMPVARECTYHDFMMCQPLNFKGNEGVVGLTRWFEKMETVFQTSNCPERYQVKELMKLMTEVYCPRNEIQKIESELWNLTVKNNDLATYTQRFQELAMMCTKMVHEEEDQVEKFIGGLPDNIQGNNKTRFDNNQKGNRVQQPPYKRRNVDGQSVARAYTASNNEKRGYVGLLPYFNKCKLYHEGPCTVQYKKCNKVRHMTRDRINVVAATATQRASVVNQRVPTCFKCGRQGYYGSECPKLKNHTRGNKTGKKTEEARGKVYVLGGGEANPDSNVVTGTFLLNNHYASMLFDSGADRSFVLSTFSALLDVTPSTLDISYAVELADGRIQKQTLCLEKYIKNGFQIVLAQVTKKETEDKSEEKRLEDVPIVRDFPKVFLEDLSGLPPTQQVEF</sequence>
<evidence type="ECO:0000256" key="1">
    <source>
        <dbReference type="PROSITE-ProRule" id="PRU00047"/>
    </source>
</evidence>
<dbReference type="GO" id="GO:0003676">
    <property type="term" value="F:nucleic acid binding"/>
    <property type="evidence" value="ECO:0007669"/>
    <property type="project" value="InterPro"/>
</dbReference>
<dbReference type="AlphaFoldDB" id="A0A699GQB8"/>
<dbReference type="Pfam" id="PF08284">
    <property type="entry name" value="RVP_2"/>
    <property type="match status" value="1"/>
</dbReference>
<dbReference type="Pfam" id="PF03732">
    <property type="entry name" value="Retrotrans_gag"/>
    <property type="match status" value="1"/>
</dbReference>
<evidence type="ECO:0000259" key="3">
    <source>
        <dbReference type="PROSITE" id="PS50158"/>
    </source>
</evidence>
<dbReference type="InterPro" id="IPR032567">
    <property type="entry name" value="RTL1-rel"/>
</dbReference>
<keyword evidence="1" id="KW-0862">Zinc</keyword>
<dbReference type="InterPro" id="IPR005162">
    <property type="entry name" value="Retrotrans_gag_dom"/>
</dbReference>
<accession>A0A699GQB8</accession>
<feature type="domain" description="CCHC-type" evidence="3">
    <location>
        <begin position="654"/>
        <end position="669"/>
    </location>
</feature>
<dbReference type="InterPro" id="IPR001878">
    <property type="entry name" value="Znf_CCHC"/>
</dbReference>
<dbReference type="PROSITE" id="PS50158">
    <property type="entry name" value="ZF_CCHC"/>
    <property type="match status" value="1"/>
</dbReference>
<evidence type="ECO:0000256" key="2">
    <source>
        <dbReference type="SAM" id="MobiDB-lite"/>
    </source>
</evidence>
<protein>
    <recommendedName>
        <fullName evidence="3">CCHC-type domain-containing protein</fullName>
    </recommendedName>
</protein>
<dbReference type="EMBL" id="BKCJ010021835">
    <property type="protein sequence ID" value="GEV37849.1"/>
    <property type="molecule type" value="Genomic_DNA"/>
</dbReference>
<reference evidence="4" key="1">
    <citation type="journal article" date="2019" name="Sci. Rep.">
        <title>Draft genome of Tanacetum cinerariifolium, the natural source of mosquito coil.</title>
        <authorList>
            <person name="Yamashiro T."/>
            <person name="Shiraishi A."/>
            <person name="Satake H."/>
            <person name="Nakayama K."/>
        </authorList>
    </citation>
    <scope>NUCLEOTIDE SEQUENCE</scope>
</reference>
<dbReference type="PANTHER" id="PTHR15503">
    <property type="entry name" value="LDOC1 RELATED"/>
    <property type="match status" value="1"/>
</dbReference>
<keyword evidence="1" id="KW-0479">Metal-binding</keyword>
<name>A0A699GQB8_TANCI</name>
<dbReference type="PANTHER" id="PTHR15503:SF42">
    <property type="entry name" value="ZINC FINGER, CCHC-TYPE, RETROTRANSPOSON GAG DOMAIN, ASPARTIC PEPTIDASE DOMAIN PROTEIN-RELATED"/>
    <property type="match status" value="1"/>
</dbReference>
<comment type="caution">
    <text evidence="4">The sequence shown here is derived from an EMBL/GenBank/DDBJ whole genome shotgun (WGS) entry which is preliminary data.</text>
</comment>
<organism evidence="4">
    <name type="scientific">Tanacetum cinerariifolium</name>
    <name type="common">Dalmatian daisy</name>
    <name type="synonym">Chrysanthemum cinerariifolium</name>
    <dbReference type="NCBI Taxonomy" id="118510"/>
    <lineage>
        <taxon>Eukaryota</taxon>
        <taxon>Viridiplantae</taxon>
        <taxon>Streptophyta</taxon>
        <taxon>Embryophyta</taxon>
        <taxon>Tracheophyta</taxon>
        <taxon>Spermatophyta</taxon>
        <taxon>Magnoliopsida</taxon>
        <taxon>eudicotyledons</taxon>
        <taxon>Gunneridae</taxon>
        <taxon>Pentapetalae</taxon>
        <taxon>asterids</taxon>
        <taxon>campanulids</taxon>
        <taxon>Asterales</taxon>
        <taxon>Asteraceae</taxon>
        <taxon>Asteroideae</taxon>
        <taxon>Anthemideae</taxon>
        <taxon>Anthemidinae</taxon>
        <taxon>Tanacetum</taxon>
    </lineage>
</organism>
<proteinExistence type="predicted"/>
<gene>
    <name evidence="4" type="ORF">Tci_109826</name>
</gene>
<evidence type="ECO:0000313" key="4">
    <source>
        <dbReference type="EMBL" id="GEV37849.1"/>
    </source>
</evidence>
<dbReference type="GO" id="GO:0008270">
    <property type="term" value="F:zinc ion binding"/>
    <property type="evidence" value="ECO:0007669"/>
    <property type="project" value="UniProtKB-KW"/>
</dbReference>
<feature type="region of interest" description="Disordered" evidence="2">
    <location>
        <begin position="376"/>
        <end position="426"/>
    </location>
</feature>